<dbReference type="Proteomes" id="UP000032180">
    <property type="component" value="Chromosome 11"/>
</dbReference>
<dbReference type="GO" id="GO:0005524">
    <property type="term" value="F:ATP binding"/>
    <property type="evidence" value="ECO:0007669"/>
    <property type="project" value="InterPro"/>
</dbReference>
<dbReference type="HOGENOM" id="CLU_000288_158_3_1"/>
<dbReference type="InterPro" id="IPR036537">
    <property type="entry name" value="Adaptor_Cbl_N_dom_sf"/>
</dbReference>
<dbReference type="InterPro" id="IPR020635">
    <property type="entry name" value="Tyr_kinase_cat_dom"/>
</dbReference>
<evidence type="ECO:0000313" key="3">
    <source>
        <dbReference type="EnsemblPlants" id="LPERR11G18570.1"/>
    </source>
</evidence>
<dbReference type="Gene3D" id="3.30.200.20">
    <property type="entry name" value="Phosphorylase Kinase, domain 1"/>
    <property type="match status" value="1"/>
</dbReference>
<dbReference type="STRING" id="77586.A0A0D9XV24"/>
<name>A0A0D9XV24_9ORYZ</name>
<dbReference type="CDD" id="cd21037">
    <property type="entry name" value="MLKL_NTD"/>
    <property type="match status" value="1"/>
</dbReference>
<feature type="compositionally biased region" description="Basic and acidic residues" evidence="1">
    <location>
        <begin position="299"/>
        <end position="316"/>
    </location>
</feature>
<proteinExistence type="predicted"/>
<dbReference type="Gramene" id="LPERR11G18570.1">
    <property type="protein sequence ID" value="LPERR11G18570.1"/>
    <property type="gene ID" value="LPERR11G18570"/>
</dbReference>
<keyword evidence="4" id="KW-1185">Reference proteome</keyword>
<evidence type="ECO:0000259" key="2">
    <source>
        <dbReference type="PROSITE" id="PS50011"/>
    </source>
</evidence>
<feature type="domain" description="Protein kinase" evidence="2">
    <location>
        <begin position="191"/>
        <end position="413"/>
    </location>
</feature>
<accession>A0A0D9XV24</accession>
<dbReference type="Pfam" id="PF07714">
    <property type="entry name" value="PK_Tyr_Ser-Thr"/>
    <property type="match status" value="1"/>
</dbReference>
<dbReference type="PANTHER" id="PTHR46146">
    <property type="entry name" value="SERINE/THREONINE-PROTEIN KINASE-LIKE PROTEIN CCR4"/>
    <property type="match status" value="1"/>
</dbReference>
<dbReference type="PANTHER" id="PTHR46146:SF7">
    <property type="entry name" value="OS11G0664000 PROTEIN"/>
    <property type="match status" value="1"/>
</dbReference>
<sequence length="413" mass="46781">MALWSGLGQAATVAQLVGGLISMTIKAAMTAQQNKKEGEQLACRVFMIAELLQHLQDPEVLRRPEIQRPLAGLDDTLREAHKLVMECQEKSVVYRFVMAGRTAEKFRDVQSKIDSYLVVFPIISHLDITRRLDRIYNILLPNDSAGPSTSPAFMPQIAVQTSQDAPKIDWKEPLKLHEFTFKELAKATNNFSPDRRIGQAGFGRVYMGLLSVGKVAIKRMDTSTSTGMEDFKTELTILHSINHKHIVRLVGYCSLQEKRQLLPTFLKKEKEGLIAYEYMENRSLDIHLHGKKAYFSQWDEKKREEKREEGDDKREEGEEEDETEESDNERANIDSFGRSGLAGFAVPRIEAGELWKVLDKRPAAEPTPRQLQAVELVAQTAARCVRLQWEERPAISEVVANLEMALELAQCDG</sequence>
<dbReference type="PROSITE" id="PS50011">
    <property type="entry name" value="PROTEIN_KINASE_DOM"/>
    <property type="match status" value="1"/>
</dbReference>
<dbReference type="EnsemblPlants" id="LPERR11G18570.1">
    <property type="protein sequence ID" value="LPERR11G18570.1"/>
    <property type="gene ID" value="LPERR11G18570"/>
</dbReference>
<evidence type="ECO:0000256" key="1">
    <source>
        <dbReference type="SAM" id="MobiDB-lite"/>
    </source>
</evidence>
<reference evidence="3 4" key="1">
    <citation type="submission" date="2012-08" db="EMBL/GenBank/DDBJ databases">
        <title>Oryza genome evolution.</title>
        <authorList>
            <person name="Wing R.A."/>
        </authorList>
    </citation>
    <scope>NUCLEOTIDE SEQUENCE</scope>
</reference>
<dbReference type="SMART" id="SM00219">
    <property type="entry name" value="TyrKc"/>
    <property type="match status" value="1"/>
</dbReference>
<feature type="compositionally biased region" description="Acidic residues" evidence="1">
    <location>
        <begin position="317"/>
        <end position="327"/>
    </location>
</feature>
<dbReference type="SUPFAM" id="SSF56112">
    <property type="entry name" value="Protein kinase-like (PK-like)"/>
    <property type="match status" value="1"/>
</dbReference>
<dbReference type="InterPro" id="IPR011009">
    <property type="entry name" value="Kinase-like_dom_sf"/>
</dbReference>
<dbReference type="AlphaFoldDB" id="A0A0D9XV24"/>
<organism evidence="3 4">
    <name type="scientific">Leersia perrieri</name>
    <dbReference type="NCBI Taxonomy" id="77586"/>
    <lineage>
        <taxon>Eukaryota</taxon>
        <taxon>Viridiplantae</taxon>
        <taxon>Streptophyta</taxon>
        <taxon>Embryophyta</taxon>
        <taxon>Tracheophyta</taxon>
        <taxon>Spermatophyta</taxon>
        <taxon>Magnoliopsida</taxon>
        <taxon>Liliopsida</taxon>
        <taxon>Poales</taxon>
        <taxon>Poaceae</taxon>
        <taxon>BOP clade</taxon>
        <taxon>Oryzoideae</taxon>
        <taxon>Oryzeae</taxon>
        <taxon>Oryzinae</taxon>
        <taxon>Leersia</taxon>
    </lineage>
</organism>
<dbReference type="InterPro" id="IPR059179">
    <property type="entry name" value="MLKL-like_MCAfunc"/>
</dbReference>
<dbReference type="InterPro" id="IPR000719">
    <property type="entry name" value="Prot_kinase_dom"/>
</dbReference>
<dbReference type="Pfam" id="PF19584">
    <property type="entry name" value="MCAfunc"/>
    <property type="match status" value="1"/>
</dbReference>
<dbReference type="eggNOG" id="KOG1187">
    <property type="taxonomic scope" value="Eukaryota"/>
</dbReference>
<reference evidence="4" key="2">
    <citation type="submission" date="2013-12" db="EMBL/GenBank/DDBJ databases">
        <authorList>
            <person name="Yu Y."/>
            <person name="Lee S."/>
            <person name="de Baynast K."/>
            <person name="Wissotski M."/>
            <person name="Liu L."/>
            <person name="Talag J."/>
            <person name="Goicoechea J."/>
            <person name="Angelova A."/>
            <person name="Jetty R."/>
            <person name="Kudrna D."/>
            <person name="Golser W."/>
            <person name="Rivera L."/>
            <person name="Zhang J."/>
            <person name="Wing R."/>
        </authorList>
    </citation>
    <scope>NUCLEOTIDE SEQUENCE</scope>
</reference>
<dbReference type="InterPro" id="IPR045766">
    <property type="entry name" value="MCAfunc"/>
</dbReference>
<dbReference type="Gene3D" id="1.20.930.20">
    <property type="entry name" value="Adaptor protein Cbl, N-terminal domain"/>
    <property type="match status" value="1"/>
</dbReference>
<dbReference type="GO" id="GO:0007166">
    <property type="term" value="P:cell surface receptor signaling pathway"/>
    <property type="evidence" value="ECO:0007669"/>
    <property type="project" value="InterPro"/>
</dbReference>
<protein>
    <recommendedName>
        <fullName evidence="2">Protein kinase domain-containing protein</fullName>
    </recommendedName>
</protein>
<dbReference type="InterPro" id="IPR001245">
    <property type="entry name" value="Ser-Thr/Tyr_kinase_cat_dom"/>
</dbReference>
<evidence type="ECO:0000313" key="4">
    <source>
        <dbReference type="Proteomes" id="UP000032180"/>
    </source>
</evidence>
<reference evidence="3" key="3">
    <citation type="submission" date="2015-04" db="UniProtKB">
        <authorList>
            <consortium name="EnsemblPlants"/>
        </authorList>
    </citation>
    <scope>IDENTIFICATION</scope>
</reference>
<dbReference type="GO" id="GO:0004713">
    <property type="term" value="F:protein tyrosine kinase activity"/>
    <property type="evidence" value="ECO:0007669"/>
    <property type="project" value="InterPro"/>
</dbReference>
<feature type="region of interest" description="Disordered" evidence="1">
    <location>
        <begin position="299"/>
        <end position="333"/>
    </location>
</feature>